<comment type="caution">
    <text evidence="2">The sequence shown here is derived from an EMBL/GenBank/DDBJ whole genome shotgun (WGS) entry which is preliminary data.</text>
</comment>
<dbReference type="PANTHER" id="PTHR33112">
    <property type="entry name" value="DOMAIN PROTEIN, PUTATIVE-RELATED"/>
    <property type="match status" value="1"/>
</dbReference>
<dbReference type="AlphaFoldDB" id="A0AA39WJP0"/>
<reference evidence="2" key="1">
    <citation type="submission" date="2023-06" db="EMBL/GenBank/DDBJ databases">
        <title>Genome-scale phylogeny and comparative genomics of the fungal order Sordariales.</title>
        <authorList>
            <consortium name="Lawrence Berkeley National Laboratory"/>
            <person name="Hensen N."/>
            <person name="Bonometti L."/>
            <person name="Westerberg I."/>
            <person name="Brannstrom I.O."/>
            <person name="Guillou S."/>
            <person name="Cros-Aarteil S."/>
            <person name="Calhoun S."/>
            <person name="Haridas S."/>
            <person name="Kuo A."/>
            <person name="Mondo S."/>
            <person name="Pangilinan J."/>
            <person name="Riley R."/>
            <person name="Labutti K."/>
            <person name="Andreopoulos B."/>
            <person name="Lipzen A."/>
            <person name="Chen C."/>
            <person name="Yanf M."/>
            <person name="Daum C."/>
            <person name="Ng V."/>
            <person name="Clum A."/>
            <person name="Steindorff A."/>
            <person name="Ohm R."/>
            <person name="Martin F."/>
            <person name="Silar P."/>
            <person name="Natvig D."/>
            <person name="Lalanne C."/>
            <person name="Gautier V."/>
            <person name="Ament-Velasquez S.L."/>
            <person name="Kruys A."/>
            <person name="Hutchinson M.I."/>
            <person name="Powell A.J."/>
            <person name="Barry K."/>
            <person name="Miller A.N."/>
            <person name="Grigoriev I.V."/>
            <person name="Debuchy R."/>
            <person name="Gladieux P."/>
            <person name="Thoren M.H."/>
            <person name="Johannesson H."/>
        </authorList>
    </citation>
    <scope>NUCLEOTIDE SEQUENCE</scope>
    <source>
        <strain evidence="2">CBS 606.72</strain>
    </source>
</reference>
<dbReference type="EMBL" id="JAULSU010000005">
    <property type="protein sequence ID" value="KAK0616661.1"/>
    <property type="molecule type" value="Genomic_DNA"/>
</dbReference>
<sequence>MSAVQLDPPLLEPRTDSPPSWDFVRRRFENCRSLHSACRRFVSVGYTPSRLLDVGDDLGESICLVGKEDVVGNEYATLSHCWGDGQIPRLAMDNENRFRKGVDTKDLPCTFADAVQVCRHLRIRYLWIDSLCIRQDSTEDWAIESSRMKNTYASAVVNIAASSAANSQDGLFFDRDPDLVSDRAFPADTYLCASHDKWTSVDELPLNRRGWVMQERLLSNRTLHFTSTEIFWQCRSQLSSESVSDLFSTGFYPEDEGTISGHMDLRGVLEEIQLHGAHASCLQRFAAAWSRVVRRYSGCGLSYDSDKLVALCGIVGEAEKVVGDECVAGHWKQQLPSSLCWMVFPQLPVPFSEKMPLPHRNQAAGERKRAQEWRAPTWSWASMNCSVSPYWEKGERIINVVQVLEASACRNINGSLTSAKLRVQGALFEAKCEVGKENESPHRDV</sequence>
<evidence type="ECO:0000259" key="1">
    <source>
        <dbReference type="Pfam" id="PF06985"/>
    </source>
</evidence>
<dbReference type="Proteomes" id="UP001175000">
    <property type="component" value="Unassembled WGS sequence"/>
</dbReference>
<name>A0AA39WJP0_9PEZI</name>
<gene>
    <name evidence="2" type="ORF">B0T14DRAFT_588874</name>
</gene>
<protein>
    <submittedName>
        <fullName evidence="2">Heterokaryon incompatibility protein-domain-containing protein</fullName>
    </submittedName>
</protein>
<keyword evidence="3" id="KW-1185">Reference proteome</keyword>
<evidence type="ECO:0000313" key="2">
    <source>
        <dbReference type="EMBL" id="KAK0616661.1"/>
    </source>
</evidence>
<evidence type="ECO:0000313" key="3">
    <source>
        <dbReference type="Proteomes" id="UP001175000"/>
    </source>
</evidence>
<organism evidence="2 3">
    <name type="scientific">Immersiella caudata</name>
    <dbReference type="NCBI Taxonomy" id="314043"/>
    <lineage>
        <taxon>Eukaryota</taxon>
        <taxon>Fungi</taxon>
        <taxon>Dikarya</taxon>
        <taxon>Ascomycota</taxon>
        <taxon>Pezizomycotina</taxon>
        <taxon>Sordariomycetes</taxon>
        <taxon>Sordariomycetidae</taxon>
        <taxon>Sordariales</taxon>
        <taxon>Lasiosphaeriaceae</taxon>
        <taxon>Immersiella</taxon>
    </lineage>
</organism>
<dbReference type="PANTHER" id="PTHR33112:SF16">
    <property type="entry name" value="HETEROKARYON INCOMPATIBILITY DOMAIN-CONTAINING PROTEIN"/>
    <property type="match status" value="1"/>
</dbReference>
<proteinExistence type="predicted"/>
<dbReference type="Pfam" id="PF06985">
    <property type="entry name" value="HET"/>
    <property type="match status" value="1"/>
</dbReference>
<dbReference type="InterPro" id="IPR010730">
    <property type="entry name" value="HET"/>
</dbReference>
<feature type="domain" description="Heterokaryon incompatibility" evidence="1">
    <location>
        <begin position="75"/>
        <end position="215"/>
    </location>
</feature>
<accession>A0AA39WJP0</accession>